<reference evidence="1" key="1">
    <citation type="journal article" date="2022" name="Cell Host Microbe">
        <title>Colonization of the live biotherapeutic product VE303 and modulation of the microbiota and metabolites in healthy volunteers.</title>
        <authorList>
            <person name="Dsouza M."/>
            <person name="Menon R."/>
            <person name="Crossette E."/>
            <person name="Bhattarai S.K."/>
            <person name="Schneider J."/>
            <person name="Kim Y.G."/>
            <person name="Reddy S."/>
            <person name="Caballero S."/>
            <person name="Felix C."/>
            <person name="Cornacchione L."/>
            <person name="Hendrickson J."/>
            <person name="Watson A.R."/>
            <person name="Minot S.S."/>
            <person name="Greenfield N."/>
            <person name="Schopf L."/>
            <person name="Szabady R."/>
            <person name="Patarroyo J."/>
            <person name="Smith W."/>
            <person name="Harrison P."/>
            <person name="Kuijper E.J."/>
            <person name="Kelly C.P."/>
            <person name="Olle B."/>
            <person name="Bobilev D."/>
            <person name="Silber J.L."/>
            <person name="Bucci V."/>
            <person name="Roberts B."/>
            <person name="Faith J."/>
            <person name="Norman J.M."/>
        </authorList>
    </citation>
    <scope>NUCLEOTIDE SEQUENCE</scope>
    <source>
        <strain evidence="1">VE303-04</strain>
    </source>
</reference>
<proteinExistence type="predicted"/>
<gene>
    <name evidence="1" type="ORF">K5I21_07905</name>
</gene>
<evidence type="ECO:0000313" key="1">
    <source>
        <dbReference type="EMBL" id="MCK0085791.1"/>
    </source>
</evidence>
<accession>A0AAW5F3S2</accession>
<dbReference type="AlphaFoldDB" id="A0AAW5F3S2"/>
<dbReference type="RefSeq" id="WP_117570423.1">
    <property type="nucleotide sequence ID" value="NZ_JAINVB010000001.1"/>
</dbReference>
<evidence type="ECO:0000313" key="2">
    <source>
        <dbReference type="Proteomes" id="UP001203136"/>
    </source>
</evidence>
<sequence length="69" mass="7626">MVGTGHNGFLLPVADWMGWWFATSFWAKEKQETVSDFLLGGAAGGRLVFSFESSGQVGPMMERLANWNL</sequence>
<dbReference type="Proteomes" id="UP001203136">
    <property type="component" value="Unassembled WGS sequence"/>
</dbReference>
<protein>
    <submittedName>
        <fullName evidence="1">Uncharacterized protein</fullName>
    </submittedName>
</protein>
<dbReference type="EMBL" id="JAINVB010000001">
    <property type="protein sequence ID" value="MCK0085791.1"/>
    <property type="molecule type" value="Genomic_DNA"/>
</dbReference>
<name>A0AAW5F3S2_CLOSY</name>
<comment type="caution">
    <text evidence="1">The sequence shown here is derived from an EMBL/GenBank/DDBJ whole genome shotgun (WGS) entry which is preliminary data.</text>
</comment>
<organism evidence="1 2">
    <name type="scientific">Clostridium symbiosum</name>
    <name type="common">Bacteroides symbiosus</name>
    <dbReference type="NCBI Taxonomy" id="1512"/>
    <lineage>
        <taxon>Bacteria</taxon>
        <taxon>Bacillati</taxon>
        <taxon>Bacillota</taxon>
        <taxon>Clostridia</taxon>
        <taxon>Lachnospirales</taxon>
        <taxon>Lachnospiraceae</taxon>
        <taxon>Otoolea</taxon>
    </lineage>
</organism>